<keyword evidence="2" id="KW-1185">Reference proteome</keyword>
<accession>A0ACC7LEZ0</accession>
<gene>
    <name evidence="1" type="ORF">ACEZ3G_01360</name>
</gene>
<proteinExistence type="predicted"/>
<reference evidence="1" key="1">
    <citation type="submission" date="2024-09" db="EMBL/GenBank/DDBJ databases">
        <authorList>
            <person name="Liu J."/>
        </authorList>
    </citation>
    <scope>NUCLEOTIDE SEQUENCE</scope>
    <source>
        <strain evidence="1">NBU2967</strain>
    </source>
</reference>
<sequence>MKRYITFIMLSACALVSAQNINDVMRYGSENLQGTARFQGLSGAFGALGGDLSALNVNPAGSAVFNNSLFTVSGTSYTRDNAVRYFNGNEGTISSNVDLNQIGGVMVFKTTDPDADWKKVSLAINYDVVQDLDDSFFVSGNSDQGIDNYFLNFANGKIPLQILQRPEDELTENYYLDLGANSGFGAQQAYLGFQGFLFEPVDDQNPDNVEYISSALYDNVFQEFSRTTAGYNGKFTLNAATQFKNRLHLGASLNFHNIQYTQLDNFYEDGYNTDSEIQFTTFDNYLQTQGSAFSFSLGTIMKLNEFFRIGGSYQSPTWYRLTDDFSQRLNSNIAQEERSNGNSDIHFINFEVVNLFEAYTIKIPEKLTGSLAIIFGKNGLLSLDYSYQDMARAELRPETDSSFNVINNQIANELGAVSSVRVGGEYRIAQISLRGGFRYEQSPYINETTIGDLSGFSAGIGYNFGGSRLDLAFNRSEQDINKQLFDTGLTTRALINNINTNVTLGYTLNF</sequence>
<evidence type="ECO:0000313" key="1">
    <source>
        <dbReference type="EMBL" id="MFH6602106.1"/>
    </source>
</evidence>
<dbReference type="EMBL" id="JBHFPV010000001">
    <property type="protein sequence ID" value="MFH6602106.1"/>
    <property type="molecule type" value="Genomic_DNA"/>
</dbReference>
<comment type="caution">
    <text evidence="1">The sequence shown here is derived from an EMBL/GenBank/DDBJ whole genome shotgun (WGS) entry which is preliminary data.</text>
</comment>
<evidence type="ECO:0000313" key="2">
    <source>
        <dbReference type="Proteomes" id="UP001595191"/>
    </source>
</evidence>
<protein>
    <submittedName>
        <fullName evidence="1">OmpP1/FadL family transporter</fullName>
    </submittedName>
</protein>
<dbReference type="Proteomes" id="UP001595191">
    <property type="component" value="Unassembled WGS sequence"/>
</dbReference>
<organism evidence="1 2">
    <name type="scientific">Meishania litoralis</name>
    <dbReference type="NCBI Taxonomy" id="3434685"/>
    <lineage>
        <taxon>Bacteria</taxon>
        <taxon>Pseudomonadati</taxon>
        <taxon>Bacteroidota</taxon>
        <taxon>Flavobacteriia</taxon>
        <taxon>Flavobacteriales</taxon>
        <taxon>Flavobacteriaceae</taxon>
        <taxon>Meishania</taxon>
    </lineage>
</organism>
<name>A0ACC7LEZ0_9FLAO</name>